<evidence type="ECO:0000256" key="5">
    <source>
        <dbReference type="ARBA" id="ARBA00047199"/>
    </source>
</evidence>
<dbReference type="Gene3D" id="3.40.640.10">
    <property type="entry name" value="Type I PLP-dependent aspartate aminotransferase-like (Major domain)"/>
    <property type="match status" value="1"/>
</dbReference>
<name>A0A7G9WD78_ALKCA</name>
<proteinExistence type="inferred from homology"/>
<comment type="catalytic activity">
    <reaction evidence="6">
        <text>L-homocysteine + H2O = 2-oxobutanoate + hydrogen sulfide + NH4(+) + H(+)</text>
        <dbReference type="Rhea" id="RHEA:14501"/>
        <dbReference type="ChEBI" id="CHEBI:15377"/>
        <dbReference type="ChEBI" id="CHEBI:15378"/>
        <dbReference type="ChEBI" id="CHEBI:16763"/>
        <dbReference type="ChEBI" id="CHEBI:28938"/>
        <dbReference type="ChEBI" id="CHEBI:29919"/>
        <dbReference type="ChEBI" id="CHEBI:58199"/>
        <dbReference type="EC" id="4.4.1.2"/>
    </reaction>
    <physiologicalReaction direction="left-to-right" evidence="6">
        <dbReference type="Rhea" id="RHEA:14502"/>
    </physiologicalReaction>
</comment>
<dbReference type="GO" id="GO:0009086">
    <property type="term" value="P:methionine biosynthetic process"/>
    <property type="evidence" value="ECO:0007669"/>
    <property type="project" value="UniProtKB-ARBA"/>
</dbReference>
<protein>
    <recommendedName>
        <fullName evidence="4">homocysteine desulfhydrase</fullName>
        <ecNumber evidence="4">4.4.1.2</ecNumber>
    </recommendedName>
    <alternativeName>
        <fullName evidence="5">Homocysteine desulfhydrase</fullName>
    </alternativeName>
</protein>
<dbReference type="GO" id="GO:0018826">
    <property type="term" value="F:methionine gamma-lyase activity"/>
    <property type="evidence" value="ECO:0007669"/>
    <property type="project" value="UniProtKB-EC"/>
</dbReference>
<sequence length="400" mass="43165">MDRKNLSFNTRAIHAGSEHCPTTGAHVAPVYRTSTFVIENVERAIRIGYGEEKGYAYGRFGNPTVDALQEKVAALEGAEAALAAASGMAAITTALMANLKAGDHLVVGDIIYGCTYGFVRDLLPTYGVEVTMVNTTEPEAIKAAMKPNTKVVYIETPCNPVLRITDIQAVADIAHEGGALLFVDSTYATPYLQRPLELGADIVLHSATKYLNGHGDVVGGMIVGSQELMDKIRQPYLEWFGGIISPMDASEISKGIKTLGPRMEIHCANARKIAEFLDAHDMVDEVLYPGLKSHAQHELAKRQMKDFGGMMSFNVRGGFEAGKLLMNSVKLISLATSLGCVDSLIQHSPSMSHAALSQEEREAVGIAEGQVRISVGIENVDELIADLDQALNHVKKELNL</sequence>
<reference evidence="10 11" key="1">
    <citation type="submission" date="2020-07" db="EMBL/GenBank/DDBJ databases">
        <title>Alkalicella. sp. LB2 genome.</title>
        <authorList>
            <person name="Postec A."/>
            <person name="Quemeneur M."/>
        </authorList>
    </citation>
    <scope>NUCLEOTIDE SEQUENCE [LARGE SCALE GENOMIC DNA]</scope>
    <source>
        <strain evidence="10 11">LB2</strain>
    </source>
</reference>
<evidence type="ECO:0000313" key="10">
    <source>
        <dbReference type="EMBL" id="QNO16640.1"/>
    </source>
</evidence>
<comment type="cofactor">
    <cofactor evidence="1 9">
        <name>pyridoxal 5'-phosphate</name>
        <dbReference type="ChEBI" id="CHEBI:597326"/>
    </cofactor>
</comment>
<evidence type="ECO:0000256" key="2">
    <source>
        <dbReference type="ARBA" id="ARBA00009077"/>
    </source>
</evidence>
<dbReference type="PROSITE" id="PS00868">
    <property type="entry name" value="CYS_MET_METAB_PP"/>
    <property type="match status" value="1"/>
</dbReference>
<accession>A0A7G9WD78</accession>
<comment type="similarity">
    <text evidence="2 9">Belongs to the trans-sulfuration enzymes family.</text>
</comment>
<dbReference type="GO" id="GO:0016740">
    <property type="term" value="F:transferase activity"/>
    <property type="evidence" value="ECO:0007669"/>
    <property type="project" value="UniProtKB-KW"/>
</dbReference>
<dbReference type="Gene3D" id="3.90.1150.10">
    <property type="entry name" value="Aspartate Aminotransferase, domain 1"/>
    <property type="match status" value="1"/>
</dbReference>
<gene>
    <name evidence="10" type="ORF">HYG86_07855</name>
</gene>
<evidence type="ECO:0000256" key="6">
    <source>
        <dbReference type="ARBA" id="ARBA00048780"/>
    </source>
</evidence>
<dbReference type="SUPFAM" id="SSF53383">
    <property type="entry name" value="PLP-dependent transferases"/>
    <property type="match status" value="1"/>
</dbReference>
<dbReference type="GO" id="GO:0005737">
    <property type="term" value="C:cytoplasm"/>
    <property type="evidence" value="ECO:0007669"/>
    <property type="project" value="TreeGrafter"/>
</dbReference>
<dbReference type="KEGG" id="acae:HYG86_07855"/>
<dbReference type="FunFam" id="3.90.1150.10:FF:000033">
    <property type="entry name" value="Cystathionine gamma-synthase"/>
    <property type="match status" value="1"/>
</dbReference>
<dbReference type="FunFam" id="3.40.640.10:FF:000046">
    <property type="entry name" value="Cystathionine gamma-lyase"/>
    <property type="match status" value="1"/>
</dbReference>
<keyword evidence="3 8" id="KW-0663">Pyridoxal phosphate</keyword>
<evidence type="ECO:0000256" key="3">
    <source>
        <dbReference type="ARBA" id="ARBA00022898"/>
    </source>
</evidence>
<organism evidence="10 11">
    <name type="scientific">Alkalicella caledoniensis</name>
    <dbReference type="NCBI Taxonomy" id="2731377"/>
    <lineage>
        <taxon>Bacteria</taxon>
        <taxon>Bacillati</taxon>
        <taxon>Bacillota</taxon>
        <taxon>Clostridia</taxon>
        <taxon>Eubacteriales</taxon>
        <taxon>Proteinivoracaceae</taxon>
        <taxon>Alkalicella</taxon>
    </lineage>
</organism>
<dbReference type="EMBL" id="CP058559">
    <property type="protein sequence ID" value="QNO16640.1"/>
    <property type="molecule type" value="Genomic_DNA"/>
</dbReference>
<dbReference type="GO" id="GO:0019346">
    <property type="term" value="P:transsulfuration"/>
    <property type="evidence" value="ECO:0007669"/>
    <property type="project" value="InterPro"/>
</dbReference>
<dbReference type="PANTHER" id="PTHR11808">
    <property type="entry name" value="TRANS-SULFURATION ENZYME FAMILY MEMBER"/>
    <property type="match status" value="1"/>
</dbReference>
<keyword evidence="11" id="KW-1185">Reference proteome</keyword>
<dbReference type="PANTHER" id="PTHR11808:SF80">
    <property type="entry name" value="CYSTATHIONINE GAMMA-LYASE"/>
    <property type="match status" value="1"/>
</dbReference>
<dbReference type="AlphaFoldDB" id="A0A7G9WD78"/>
<evidence type="ECO:0000256" key="8">
    <source>
        <dbReference type="PIRSR" id="PIRSR001434-2"/>
    </source>
</evidence>
<evidence type="ECO:0000256" key="7">
    <source>
        <dbReference type="ARBA" id="ARBA00052699"/>
    </source>
</evidence>
<dbReference type="CDD" id="cd00614">
    <property type="entry name" value="CGS_like"/>
    <property type="match status" value="1"/>
</dbReference>
<dbReference type="InterPro" id="IPR015422">
    <property type="entry name" value="PyrdxlP-dep_Trfase_small"/>
</dbReference>
<dbReference type="InterPro" id="IPR000277">
    <property type="entry name" value="Cys/Met-Metab_PyrdxlP-dep_enz"/>
</dbReference>
<dbReference type="Pfam" id="PF01053">
    <property type="entry name" value="Cys_Met_Meta_PP"/>
    <property type="match status" value="1"/>
</dbReference>
<dbReference type="InterPro" id="IPR054542">
    <property type="entry name" value="Cys_met_metab_PP"/>
</dbReference>
<dbReference type="InterPro" id="IPR015424">
    <property type="entry name" value="PyrdxlP-dep_Trfase"/>
</dbReference>
<dbReference type="PIRSF" id="PIRSF001434">
    <property type="entry name" value="CGS"/>
    <property type="match status" value="1"/>
</dbReference>
<evidence type="ECO:0000313" key="11">
    <source>
        <dbReference type="Proteomes" id="UP000516160"/>
    </source>
</evidence>
<comment type="catalytic activity">
    <reaction evidence="7">
        <text>L-methionine + H2O = methanethiol + 2-oxobutanoate + NH4(+)</text>
        <dbReference type="Rhea" id="RHEA:23800"/>
        <dbReference type="ChEBI" id="CHEBI:15377"/>
        <dbReference type="ChEBI" id="CHEBI:16007"/>
        <dbReference type="ChEBI" id="CHEBI:16763"/>
        <dbReference type="ChEBI" id="CHEBI:28938"/>
        <dbReference type="ChEBI" id="CHEBI:57844"/>
        <dbReference type="EC" id="4.4.1.11"/>
    </reaction>
    <physiologicalReaction direction="left-to-right" evidence="7">
        <dbReference type="Rhea" id="RHEA:23801"/>
    </physiologicalReaction>
</comment>
<evidence type="ECO:0000256" key="9">
    <source>
        <dbReference type="RuleBase" id="RU362118"/>
    </source>
</evidence>
<dbReference type="InterPro" id="IPR015421">
    <property type="entry name" value="PyrdxlP-dep_Trfase_major"/>
</dbReference>
<evidence type="ECO:0000256" key="1">
    <source>
        <dbReference type="ARBA" id="ARBA00001933"/>
    </source>
</evidence>
<keyword evidence="10" id="KW-0808">Transferase</keyword>
<dbReference type="EC" id="4.4.1.2" evidence="4"/>
<dbReference type="Proteomes" id="UP000516160">
    <property type="component" value="Chromosome"/>
</dbReference>
<feature type="modified residue" description="N6-(pyridoxal phosphate)lysine" evidence="8">
    <location>
        <position position="209"/>
    </location>
</feature>
<dbReference type="GO" id="GO:0030170">
    <property type="term" value="F:pyridoxal phosphate binding"/>
    <property type="evidence" value="ECO:0007669"/>
    <property type="project" value="InterPro"/>
</dbReference>
<evidence type="ECO:0000256" key="4">
    <source>
        <dbReference type="ARBA" id="ARBA00047175"/>
    </source>
</evidence>
<dbReference type="GO" id="GO:0047982">
    <property type="term" value="F:homocysteine desulfhydrase activity"/>
    <property type="evidence" value="ECO:0007669"/>
    <property type="project" value="UniProtKB-EC"/>
</dbReference>